<dbReference type="Pfam" id="PF12784">
    <property type="entry name" value="PDDEXK_2"/>
    <property type="match status" value="1"/>
</dbReference>
<dbReference type="Proteomes" id="UP001320603">
    <property type="component" value="Chromosome"/>
</dbReference>
<organism evidence="1 2">
    <name type="scientific">Parabacteroides absconsus</name>
    <dbReference type="NCBI Taxonomy" id="2951805"/>
    <lineage>
        <taxon>Bacteria</taxon>
        <taxon>Pseudomonadati</taxon>
        <taxon>Bacteroidota</taxon>
        <taxon>Bacteroidia</taxon>
        <taxon>Bacteroidales</taxon>
        <taxon>Tannerellaceae</taxon>
        <taxon>Parabacteroides</taxon>
    </lineage>
</organism>
<dbReference type="EMBL" id="CP146284">
    <property type="protein sequence ID" value="WWV65964.1"/>
    <property type="molecule type" value="Genomic_DNA"/>
</dbReference>
<evidence type="ECO:0000313" key="1">
    <source>
        <dbReference type="EMBL" id="WWV65964.1"/>
    </source>
</evidence>
<dbReference type="InterPro" id="IPR010106">
    <property type="entry name" value="RpnA"/>
</dbReference>
<dbReference type="PANTHER" id="PTHR41317:SF1">
    <property type="entry name" value="PD-(D_E)XK NUCLEASE FAMILY TRANSPOSASE"/>
    <property type="match status" value="1"/>
</dbReference>
<name>A0ABZ2IP55_9BACT</name>
<reference evidence="1 2" key="1">
    <citation type="submission" date="2024-02" db="EMBL/GenBank/DDBJ databases">
        <title>Whole genome sequencing of Parabacteroides sp. AD58.</title>
        <authorList>
            <person name="Chaplin A.V."/>
            <person name="Pikina A.P."/>
            <person name="Sokolova S.R."/>
            <person name="Korostin D.O."/>
            <person name="Efimov B.A."/>
        </authorList>
    </citation>
    <scope>NUCLEOTIDE SEQUENCE [LARGE SCALE GENOMIC DNA]</scope>
    <source>
        <strain evidence="1 2">AD58</strain>
    </source>
</reference>
<dbReference type="PANTHER" id="PTHR41317">
    <property type="entry name" value="PD-(D_E)XK NUCLEASE FAMILY TRANSPOSASE"/>
    <property type="match status" value="1"/>
</dbReference>
<protein>
    <submittedName>
        <fullName evidence="1">Rpn family recombination-promoting nuclease/putative transposase</fullName>
    </submittedName>
</protein>
<gene>
    <name evidence="1" type="ORF">NEE14_013335</name>
</gene>
<evidence type="ECO:0000313" key="2">
    <source>
        <dbReference type="Proteomes" id="UP001320603"/>
    </source>
</evidence>
<sequence>MRKRVFINPFVDRGFKILFGQESSKELLIGLLNDMLEGERHIRDLHFLDKEVQAVTTDGRGVIFDLECEDKDGTIFIVELQNAAQPYFYERGLFYLSHAIVRQGEKGADWKFKLCPVYGIFILNFRSGRTDKVRTDIVLADRENGKQMSNILREIFIEMPLFTKTESECETPLDYWLYNLKYMEQLETLSFKGQRELFNHLEKLAKIANMNKRERAEYEACLKVYRDNKNIEDYREEQLKEKYQEGKEEGHKEGALDKARNIARSLKQNGFSTEQIQQYTGLAAEEIDRL</sequence>
<dbReference type="RefSeq" id="WP_251966940.1">
    <property type="nucleotide sequence ID" value="NZ_CP146284.1"/>
</dbReference>
<accession>A0ABZ2IP55</accession>
<keyword evidence="2" id="KW-1185">Reference proteome</keyword>
<proteinExistence type="predicted"/>
<dbReference type="NCBIfam" id="TIGR01784">
    <property type="entry name" value="T_den_put_tspse"/>
    <property type="match status" value="1"/>
</dbReference>